<evidence type="ECO:0000256" key="3">
    <source>
        <dbReference type="ARBA" id="ARBA00022475"/>
    </source>
</evidence>
<evidence type="ECO:0000313" key="12">
    <source>
        <dbReference type="Proteomes" id="UP000663848"/>
    </source>
</evidence>
<keyword evidence="8 9" id="KW-0407">Ion channel</keyword>
<dbReference type="GO" id="GO:0005243">
    <property type="term" value="F:gap junction channel activity"/>
    <property type="evidence" value="ECO:0007669"/>
    <property type="project" value="TreeGrafter"/>
</dbReference>
<keyword evidence="2 9" id="KW-0813">Transport</keyword>
<evidence type="ECO:0000256" key="7">
    <source>
        <dbReference type="ARBA" id="ARBA00023136"/>
    </source>
</evidence>
<keyword evidence="5 9" id="KW-1133">Transmembrane helix</keyword>
<keyword evidence="6 9" id="KW-0406">Ion transport</keyword>
<dbReference type="AlphaFoldDB" id="A0A821WIC4"/>
<feature type="region of interest" description="Disordered" evidence="10">
    <location>
        <begin position="149"/>
        <end position="220"/>
    </location>
</feature>
<dbReference type="GO" id="GO:0034220">
    <property type="term" value="P:monoatomic ion transmembrane transport"/>
    <property type="evidence" value="ECO:0007669"/>
    <property type="project" value="UniProtKB-KW"/>
</dbReference>
<organism evidence="11 12">
    <name type="scientific">Rotaria socialis</name>
    <dbReference type="NCBI Taxonomy" id="392032"/>
    <lineage>
        <taxon>Eukaryota</taxon>
        <taxon>Metazoa</taxon>
        <taxon>Spiralia</taxon>
        <taxon>Gnathifera</taxon>
        <taxon>Rotifera</taxon>
        <taxon>Eurotatoria</taxon>
        <taxon>Bdelloidea</taxon>
        <taxon>Philodinida</taxon>
        <taxon>Philodinidae</taxon>
        <taxon>Rotaria</taxon>
    </lineage>
</organism>
<dbReference type="PROSITE" id="PS51013">
    <property type="entry name" value="PANNEXIN"/>
    <property type="match status" value="1"/>
</dbReference>
<feature type="transmembrane region" description="Helical" evidence="9">
    <location>
        <begin position="50"/>
        <end position="73"/>
    </location>
</feature>
<keyword evidence="4 9" id="KW-0812">Transmembrane</keyword>
<evidence type="ECO:0000256" key="5">
    <source>
        <dbReference type="ARBA" id="ARBA00022989"/>
    </source>
</evidence>
<feature type="compositionally biased region" description="Polar residues" evidence="10">
    <location>
        <begin position="189"/>
        <end position="200"/>
    </location>
</feature>
<dbReference type="Proteomes" id="UP000663848">
    <property type="component" value="Unassembled WGS sequence"/>
</dbReference>
<evidence type="ECO:0000256" key="9">
    <source>
        <dbReference type="RuleBase" id="RU010713"/>
    </source>
</evidence>
<keyword evidence="3" id="KW-1003">Cell membrane</keyword>
<feature type="compositionally biased region" description="Basic and acidic residues" evidence="10">
    <location>
        <begin position="166"/>
        <end position="184"/>
    </location>
</feature>
<comment type="function">
    <text evidence="9">Structural component of the gap junctions.</text>
</comment>
<comment type="similarity">
    <text evidence="9">Belongs to the pannexin family.</text>
</comment>
<evidence type="ECO:0000256" key="6">
    <source>
        <dbReference type="ARBA" id="ARBA00023065"/>
    </source>
</evidence>
<protein>
    <recommendedName>
        <fullName evidence="9">Innexin</fullName>
    </recommendedName>
</protein>
<gene>
    <name evidence="9" type="primary">inx</name>
    <name evidence="11" type="ORF">QYT958_LOCUS31620</name>
</gene>
<proteinExistence type="inferred from homology"/>
<evidence type="ECO:0000256" key="4">
    <source>
        <dbReference type="ARBA" id="ARBA00022692"/>
    </source>
</evidence>
<evidence type="ECO:0000256" key="1">
    <source>
        <dbReference type="ARBA" id="ARBA00004651"/>
    </source>
</evidence>
<comment type="caution">
    <text evidence="11">The sequence shown here is derived from an EMBL/GenBank/DDBJ whole genome shotgun (WGS) entry which is preliminary data.</text>
</comment>
<dbReference type="PANTHER" id="PTHR11893">
    <property type="entry name" value="INNEXIN"/>
    <property type="match status" value="1"/>
</dbReference>
<feature type="non-terminal residue" evidence="11">
    <location>
        <position position="1"/>
    </location>
</feature>
<reference evidence="11" key="1">
    <citation type="submission" date="2021-02" db="EMBL/GenBank/DDBJ databases">
        <authorList>
            <person name="Nowell W R."/>
        </authorList>
    </citation>
    <scope>NUCLEOTIDE SEQUENCE</scope>
</reference>
<dbReference type="EMBL" id="CAJOBR010020028">
    <property type="protein sequence ID" value="CAF4925186.1"/>
    <property type="molecule type" value="Genomic_DNA"/>
</dbReference>
<evidence type="ECO:0000256" key="2">
    <source>
        <dbReference type="ARBA" id="ARBA00022448"/>
    </source>
</evidence>
<dbReference type="InterPro" id="IPR000990">
    <property type="entry name" value="Innexin"/>
</dbReference>
<evidence type="ECO:0000256" key="8">
    <source>
        <dbReference type="ARBA" id="ARBA00023303"/>
    </source>
</evidence>
<dbReference type="GO" id="GO:0005886">
    <property type="term" value="C:plasma membrane"/>
    <property type="evidence" value="ECO:0007669"/>
    <property type="project" value="UniProtKB-SubCell"/>
</dbReference>
<dbReference type="PANTHER" id="PTHR11893:SF36">
    <property type="entry name" value="INNEXIN-5"/>
    <property type="match status" value="1"/>
</dbReference>
<evidence type="ECO:0000313" key="11">
    <source>
        <dbReference type="EMBL" id="CAF4925186.1"/>
    </source>
</evidence>
<evidence type="ECO:0000256" key="10">
    <source>
        <dbReference type="SAM" id="MobiDB-lite"/>
    </source>
</evidence>
<keyword evidence="7 9" id="KW-0472">Membrane</keyword>
<comment type="caution">
    <text evidence="9">Lacks conserved residue(s) required for the propagation of feature annotation.</text>
</comment>
<name>A0A821WIC4_9BILA</name>
<dbReference type="Pfam" id="PF00876">
    <property type="entry name" value="Innexin"/>
    <property type="match status" value="1"/>
</dbReference>
<sequence length="220" mass="26555">WDTQSRYFPKVTLCDFQIREALHLNGSHRYTVQCVLPLNLFSQQIFTFIWFWYMMVFIVSIFDVIAWVTRFFPSKQYNYIKRRLQLMKRDTEFNNYPPEFVKRYYMEFIFGYLEPDGVLMLRLLSSNTSDFVCTEVINQLWQRFYKRDPKRTKRNRKPESNSEQVAQERKQQIAKTAETHDSIRCRSLKATSIPTQTNNGHDVLIRSRKSSFQPRVEDNV</sequence>
<comment type="subcellular location">
    <subcellularLocation>
        <location evidence="1 9">Cell membrane</location>
        <topology evidence="1 9">Multi-pass membrane protein</topology>
    </subcellularLocation>
</comment>
<dbReference type="GO" id="GO:0005921">
    <property type="term" value="C:gap junction"/>
    <property type="evidence" value="ECO:0007669"/>
    <property type="project" value="UniProtKB-UniRule"/>
</dbReference>
<accession>A0A821WIC4</accession>